<dbReference type="Pfam" id="PF13476">
    <property type="entry name" value="AAA_23"/>
    <property type="match status" value="1"/>
</dbReference>
<reference evidence="6 7" key="1">
    <citation type="submission" date="2018-09" db="EMBL/GenBank/DDBJ databases">
        <title>Complete genome sequence of Euzebya sp. DY32-46 isolated from seawater of Pacific Ocean.</title>
        <authorList>
            <person name="Xu L."/>
            <person name="Wu Y.-H."/>
            <person name="Xu X.-W."/>
        </authorList>
    </citation>
    <scope>NUCLEOTIDE SEQUENCE [LARGE SCALE GENOMIC DNA]</scope>
    <source>
        <strain evidence="6 7">DY32-46</strain>
        <plasmid evidence="7">pedy32-46i</plasmid>
    </source>
</reference>
<evidence type="ECO:0000259" key="5">
    <source>
        <dbReference type="Pfam" id="PF13476"/>
    </source>
</evidence>
<comment type="similarity">
    <text evidence="1">Belongs to the SMC family. SbcC subfamily.</text>
</comment>
<dbReference type="AlphaFoldDB" id="A0A346Y6N9"/>
<dbReference type="RefSeq" id="WP_114594714.1">
    <property type="nucleotide sequence ID" value="NZ_CP031166.1"/>
</dbReference>
<evidence type="ECO:0000256" key="1">
    <source>
        <dbReference type="ARBA" id="ARBA00006930"/>
    </source>
</evidence>
<dbReference type="KEGG" id="euz:DVS28_b0366"/>
<dbReference type="GO" id="GO:0006302">
    <property type="term" value="P:double-strand break repair"/>
    <property type="evidence" value="ECO:0007669"/>
    <property type="project" value="InterPro"/>
</dbReference>
<geneLocation type="plasmid" evidence="7">
    <name>pedy32-46i</name>
</geneLocation>
<comment type="subunit">
    <text evidence="2">Heterodimer of SbcC and SbcD.</text>
</comment>
<accession>A0A346Y6N9</accession>
<dbReference type="EMBL" id="CP031166">
    <property type="protein sequence ID" value="AXV10136.1"/>
    <property type="molecule type" value="Genomic_DNA"/>
</dbReference>
<gene>
    <name evidence="6" type="ORF">DVS28_b0366</name>
</gene>
<dbReference type="InterPro" id="IPR027417">
    <property type="entry name" value="P-loop_NTPase"/>
</dbReference>
<evidence type="ECO:0000256" key="2">
    <source>
        <dbReference type="ARBA" id="ARBA00011322"/>
    </source>
</evidence>
<dbReference type="PANTHER" id="PTHR32114:SF2">
    <property type="entry name" value="ABC TRANSPORTER ABCH.3"/>
    <property type="match status" value="1"/>
</dbReference>
<keyword evidence="7" id="KW-1185">Reference proteome</keyword>
<evidence type="ECO:0000313" key="7">
    <source>
        <dbReference type="Proteomes" id="UP000264006"/>
    </source>
</evidence>
<dbReference type="PANTHER" id="PTHR32114">
    <property type="entry name" value="ABC TRANSPORTER ABCH.3"/>
    <property type="match status" value="1"/>
</dbReference>
<dbReference type="OrthoDB" id="9795626at2"/>
<keyword evidence="6" id="KW-0269">Exonuclease</keyword>
<keyword evidence="6" id="KW-0378">Hydrolase</keyword>
<protein>
    <recommendedName>
        <fullName evidence="3">Nuclease SbcCD subunit C</fullName>
    </recommendedName>
</protein>
<keyword evidence="6" id="KW-0540">Nuclease</keyword>
<keyword evidence="6" id="KW-0614">Plasmid</keyword>
<dbReference type="InterPro" id="IPR038729">
    <property type="entry name" value="Rad50/SbcC_AAA"/>
</dbReference>
<name>A0A346Y6N9_9ACTN</name>
<organism evidence="6 7">
    <name type="scientific">Euzebya pacifica</name>
    <dbReference type="NCBI Taxonomy" id="1608957"/>
    <lineage>
        <taxon>Bacteria</taxon>
        <taxon>Bacillati</taxon>
        <taxon>Actinomycetota</taxon>
        <taxon>Nitriliruptoria</taxon>
        <taxon>Euzebyales</taxon>
    </lineage>
</organism>
<dbReference type="Proteomes" id="UP000264006">
    <property type="component" value="Plasmid pEDY32-46I"/>
</dbReference>
<evidence type="ECO:0000313" key="6">
    <source>
        <dbReference type="EMBL" id="AXV10136.1"/>
    </source>
</evidence>
<feature type="coiled-coil region" evidence="4">
    <location>
        <begin position="617"/>
        <end position="647"/>
    </location>
</feature>
<feature type="coiled-coil region" evidence="4">
    <location>
        <begin position="335"/>
        <end position="369"/>
    </location>
</feature>
<dbReference type="GO" id="GO:0016887">
    <property type="term" value="F:ATP hydrolysis activity"/>
    <property type="evidence" value="ECO:0007669"/>
    <property type="project" value="InterPro"/>
</dbReference>
<proteinExistence type="inferred from homology"/>
<feature type="domain" description="Rad50/SbcC-type AAA" evidence="5">
    <location>
        <begin position="5"/>
        <end position="168"/>
    </location>
</feature>
<dbReference type="Gene3D" id="3.40.50.300">
    <property type="entry name" value="P-loop containing nucleotide triphosphate hydrolases"/>
    <property type="match status" value="2"/>
</dbReference>
<dbReference type="Pfam" id="PF13558">
    <property type="entry name" value="SbcC_Walker_B"/>
    <property type="match status" value="1"/>
</dbReference>
<evidence type="ECO:0000256" key="3">
    <source>
        <dbReference type="ARBA" id="ARBA00013368"/>
    </source>
</evidence>
<keyword evidence="4" id="KW-0175">Coiled coil</keyword>
<evidence type="ECO:0000256" key="4">
    <source>
        <dbReference type="SAM" id="Coils"/>
    </source>
</evidence>
<sequence>MRPLRITMEGFASFTDRTVIDLTDVDLFALEGRTGAGKSSVIDAITFALYGRAHRYDARQVSPLLSQSCGTGFVALEFSVGDTVWRAVRVLARTKTSANTKEARLERVREDGSGKVEAASPRSVTDRVGEILGLDFDQFCKVVVLPQGAFAEFLRSTGKERADLLVEILGVDIYRVMGSAARVRNKAAQGRVDIAHARLEPLEGATPEAIKAVHAEIKGYEAADGLLAEAADDLDAIKARGTVAAQERDTATADVDAVAALAIPAGVGTLAAEAAAAKDRIGVADKARREAVAASDALESALAGMPALDRMQRVVDLRAGYQRMVEQGVALKGKAETAAQEADNAQMALDEAERVVVEAREAHEVLRATGHAHRLLAGLHAGDDCPTCQRPLDTDPAVPADDEIAAAAKLLADAEQARKAASAGRDTKVREHAALGARLTAARDEAMRAKTDVAEAEEAIPAPLRDDPGALSAALTERRAAQQQWEAARGRVRQADAALDRARSDAETLNESLASAWKAIDAARDTVSRLGAPALAREDLGADWKMLLDWAGEIMPVLTATKAAAEAKIDKVSQEYRARRQRLVEDLSAIGIHLRTDIKEDPAAAVSRVRTDAAGRIARLRADAERAEALREEVTDAQSDVELTKEVGDLLASKGFERWLIDRVVARLVVTASARLKELSGGQYSLTTDDAGEFAVIDHVNADSVRTAKSLSGGETFLTALALALALSDHVAAHSTQGTKIEALILDEGFGTLDADTLDTVAVAIEELGQSGKQVGIISHVRELTERIPHRILVTRGHDGSKATMQPSALQAA</sequence>
<dbReference type="SUPFAM" id="SSF52540">
    <property type="entry name" value="P-loop containing nucleoside triphosphate hydrolases"/>
    <property type="match status" value="1"/>
</dbReference>
<dbReference type="GO" id="GO:0004527">
    <property type="term" value="F:exonuclease activity"/>
    <property type="evidence" value="ECO:0007669"/>
    <property type="project" value="UniProtKB-KW"/>
</dbReference>